<reference evidence="2 3" key="1">
    <citation type="journal article" date="2020" name="bioRxiv">
        <title>Whole genome comparisons of ergot fungi reveals the divergence and evolution of species within the genus Claviceps are the result of varying mechanisms driving genome evolution and host range expansion.</title>
        <authorList>
            <person name="Wyka S.A."/>
            <person name="Mondo S.J."/>
            <person name="Liu M."/>
            <person name="Dettman J."/>
            <person name="Nalam V."/>
            <person name="Broders K.D."/>
        </authorList>
    </citation>
    <scope>NUCLEOTIDE SEQUENCE</scope>
    <source>
        <strain evidence="2">CCC 1102</strain>
        <strain evidence="1 3">LM583</strain>
    </source>
</reference>
<dbReference type="EMBL" id="SRPR01000069">
    <property type="protein sequence ID" value="KAG5962333.1"/>
    <property type="molecule type" value="Genomic_DNA"/>
</dbReference>
<keyword evidence="3" id="KW-1185">Reference proteome</keyword>
<proteinExistence type="predicted"/>
<comment type="caution">
    <text evidence="2">The sequence shown here is derived from an EMBL/GenBank/DDBJ whole genome shotgun (WGS) entry which is preliminary data.</text>
</comment>
<evidence type="ECO:0000313" key="3">
    <source>
        <dbReference type="Proteomes" id="UP000742024"/>
    </source>
</evidence>
<evidence type="ECO:0000313" key="4">
    <source>
        <dbReference type="Proteomes" id="UP000784919"/>
    </source>
</evidence>
<evidence type="ECO:0000313" key="1">
    <source>
        <dbReference type="EMBL" id="KAG5962333.1"/>
    </source>
</evidence>
<protein>
    <submittedName>
        <fullName evidence="2">Uncharacterized protein</fullName>
    </submittedName>
</protein>
<name>A0A9P7MUJ7_9HYPO</name>
<dbReference type="AlphaFoldDB" id="A0A9P7MUJ7"/>
<sequence length="190" mass="21123">MGFGETQRNATHCYRMIQRSVLRLMAKLHVAFVQMPGDTSVSVENSANDKYSAFNGCISAIDGTYFAAILPLFQQRRFRSQKGVVYLPLSPLLRIRASGRQGVYWRCIPYRIASTKDSKIFQGRSSIPDAGILMHIYGPQTFEAAIRKRHLGILKSLVLAIRTSDASPVDPSAPAMWHAYEAATRANSGK</sequence>
<accession>A0A9P7MUJ7</accession>
<dbReference type="Proteomes" id="UP000742024">
    <property type="component" value="Unassembled WGS sequence"/>
</dbReference>
<dbReference type="EMBL" id="SRPS01000084">
    <property type="protein sequence ID" value="KAG5970169.1"/>
    <property type="molecule type" value="Genomic_DNA"/>
</dbReference>
<dbReference type="Proteomes" id="UP000784919">
    <property type="component" value="Unassembled WGS sequence"/>
</dbReference>
<dbReference type="OrthoDB" id="1699974at2759"/>
<gene>
    <name evidence="2" type="ORF">E4U56_007969</name>
    <name evidence="1" type="ORF">E4U57_007103</name>
</gene>
<evidence type="ECO:0000313" key="2">
    <source>
        <dbReference type="EMBL" id="KAG5970169.1"/>
    </source>
</evidence>
<organism evidence="2 4">
    <name type="scientific">Claviceps arundinis</name>
    <dbReference type="NCBI Taxonomy" id="1623583"/>
    <lineage>
        <taxon>Eukaryota</taxon>
        <taxon>Fungi</taxon>
        <taxon>Dikarya</taxon>
        <taxon>Ascomycota</taxon>
        <taxon>Pezizomycotina</taxon>
        <taxon>Sordariomycetes</taxon>
        <taxon>Hypocreomycetidae</taxon>
        <taxon>Hypocreales</taxon>
        <taxon>Clavicipitaceae</taxon>
        <taxon>Claviceps</taxon>
    </lineage>
</organism>